<accession>A0ABM8AVA0</accession>
<name>A0ABM8AVA0_9BACT</name>
<sequence length="67" mass="7430">MADIIIYGKAGCPHTKRALDAYPEAEFRDVLMNPKDMEDMLGYSNGQRKVPVIVQDGEPTVGYNRGS</sequence>
<feature type="domain" description="Glutaredoxin" evidence="1">
    <location>
        <begin position="4"/>
        <end position="58"/>
    </location>
</feature>
<dbReference type="InterPro" id="IPR002109">
    <property type="entry name" value="Glutaredoxin"/>
</dbReference>
<dbReference type="SUPFAM" id="SSF52833">
    <property type="entry name" value="Thioredoxin-like"/>
    <property type="match status" value="1"/>
</dbReference>
<evidence type="ECO:0000313" key="2">
    <source>
        <dbReference type="EMBL" id="BDQ35399.1"/>
    </source>
</evidence>
<keyword evidence="3" id="KW-1185">Reference proteome</keyword>
<proteinExistence type="predicted"/>
<protein>
    <recommendedName>
        <fullName evidence="1">Glutaredoxin domain-containing protein</fullName>
    </recommendedName>
</protein>
<evidence type="ECO:0000313" key="3">
    <source>
        <dbReference type="Proteomes" id="UP001061361"/>
    </source>
</evidence>
<dbReference type="Pfam" id="PF00462">
    <property type="entry name" value="Glutaredoxin"/>
    <property type="match status" value="1"/>
</dbReference>
<dbReference type="Proteomes" id="UP001061361">
    <property type="component" value="Chromosome"/>
</dbReference>
<dbReference type="EMBL" id="AP026708">
    <property type="protein sequence ID" value="BDQ35399.1"/>
    <property type="molecule type" value="Genomic_DNA"/>
</dbReference>
<dbReference type="RefSeq" id="WP_264982290.1">
    <property type="nucleotide sequence ID" value="NZ_AP026708.1"/>
</dbReference>
<organism evidence="2 3">
    <name type="scientific">Pseudodesulfovibrio portus</name>
    <dbReference type="NCBI Taxonomy" id="231439"/>
    <lineage>
        <taxon>Bacteria</taxon>
        <taxon>Pseudomonadati</taxon>
        <taxon>Thermodesulfobacteriota</taxon>
        <taxon>Desulfovibrionia</taxon>
        <taxon>Desulfovibrionales</taxon>
        <taxon>Desulfovibrionaceae</taxon>
    </lineage>
</organism>
<reference evidence="2" key="1">
    <citation type="submission" date="2022-08" db="EMBL/GenBank/DDBJ databases">
        <title>Genome Sequence of the sulphate-reducing bacterium, Pseudodesulfovibrio portus JCM14722.</title>
        <authorList>
            <person name="Kondo R."/>
            <person name="Kataoka T."/>
        </authorList>
    </citation>
    <scope>NUCLEOTIDE SEQUENCE</scope>
    <source>
        <strain evidence="2">JCM 14722</strain>
    </source>
</reference>
<gene>
    <name evidence="2" type="ORF">JCM14722_29410</name>
</gene>
<dbReference type="Gene3D" id="3.40.30.10">
    <property type="entry name" value="Glutaredoxin"/>
    <property type="match status" value="1"/>
</dbReference>
<evidence type="ECO:0000259" key="1">
    <source>
        <dbReference type="Pfam" id="PF00462"/>
    </source>
</evidence>
<dbReference type="InterPro" id="IPR036249">
    <property type="entry name" value="Thioredoxin-like_sf"/>
</dbReference>
<dbReference type="NCBIfam" id="NF041114">
    <property type="entry name" value="gluta_UXX_star_1"/>
    <property type="match status" value="1"/>
</dbReference>